<dbReference type="EMBL" id="CM047583">
    <property type="protein sequence ID" value="KAI9913255.1"/>
    <property type="molecule type" value="Genomic_DNA"/>
</dbReference>
<name>A0ACC0W338_9STRA</name>
<evidence type="ECO:0000313" key="2">
    <source>
        <dbReference type="Proteomes" id="UP001163321"/>
    </source>
</evidence>
<reference evidence="1 2" key="1">
    <citation type="journal article" date="2022" name="bioRxiv">
        <title>The genome of the oomycete Peronosclerospora sorghi, a cosmopolitan pathogen of maize and sorghum, is inflated with dispersed pseudogenes.</title>
        <authorList>
            <person name="Fletcher K."/>
            <person name="Martin F."/>
            <person name="Isakeit T."/>
            <person name="Cavanaugh K."/>
            <person name="Magill C."/>
            <person name="Michelmore R."/>
        </authorList>
    </citation>
    <scope>NUCLEOTIDE SEQUENCE [LARGE SCALE GENOMIC DNA]</scope>
    <source>
        <strain evidence="1">P6</strain>
    </source>
</reference>
<proteinExistence type="predicted"/>
<keyword evidence="2" id="KW-1185">Reference proteome</keyword>
<gene>
    <name evidence="1" type="ORF">PsorP6_006238</name>
</gene>
<sequence>MRALYNEHYTNREESSSRDAELELDDYERFSRAHESRVTRKSEIEEYLNEPRVKVNPADEKNFHILDWRNTAQSKYPNLSRMTRDILTIPVSSVASESVSTNWLFYYFGALDDS</sequence>
<organism evidence="1 2">
    <name type="scientific">Peronosclerospora sorghi</name>
    <dbReference type="NCBI Taxonomy" id="230839"/>
    <lineage>
        <taxon>Eukaryota</taxon>
        <taxon>Sar</taxon>
        <taxon>Stramenopiles</taxon>
        <taxon>Oomycota</taxon>
        <taxon>Peronosporomycetes</taxon>
        <taxon>Peronosporales</taxon>
        <taxon>Peronosporaceae</taxon>
        <taxon>Peronosclerospora</taxon>
    </lineage>
</organism>
<protein>
    <submittedName>
        <fullName evidence="1">Uncharacterized protein</fullName>
    </submittedName>
</protein>
<accession>A0ACC0W338</accession>
<comment type="caution">
    <text evidence="1">The sequence shown here is derived from an EMBL/GenBank/DDBJ whole genome shotgun (WGS) entry which is preliminary data.</text>
</comment>
<evidence type="ECO:0000313" key="1">
    <source>
        <dbReference type="EMBL" id="KAI9913255.1"/>
    </source>
</evidence>
<dbReference type="Proteomes" id="UP001163321">
    <property type="component" value="Chromosome 4"/>
</dbReference>